<comment type="caution">
    <text evidence="1">The sequence shown here is derived from an EMBL/GenBank/DDBJ whole genome shotgun (WGS) entry which is preliminary data.</text>
</comment>
<dbReference type="Proteomes" id="UP001310594">
    <property type="component" value="Unassembled WGS sequence"/>
</dbReference>
<dbReference type="AlphaFoldDB" id="A0AAN8A3X1"/>
<dbReference type="EMBL" id="JAVRQU010000005">
    <property type="protein sequence ID" value="KAK5702950.1"/>
    <property type="molecule type" value="Genomic_DNA"/>
</dbReference>
<evidence type="ECO:0000313" key="2">
    <source>
        <dbReference type="Proteomes" id="UP001310594"/>
    </source>
</evidence>
<gene>
    <name evidence="1" type="ORF">LTR97_003896</name>
</gene>
<accession>A0AAN8A3X1</accession>
<reference evidence="1" key="1">
    <citation type="submission" date="2023-08" db="EMBL/GenBank/DDBJ databases">
        <title>Black Yeasts Isolated from many extreme environments.</title>
        <authorList>
            <person name="Coleine C."/>
            <person name="Stajich J.E."/>
            <person name="Selbmann L."/>
        </authorList>
    </citation>
    <scope>NUCLEOTIDE SEQUENCE</scope>
    <source>
        <strain evidence="1">CCFEE 5810</strain>
    </source>
</reference>
<evidence type="ECO:0000313" key="1">
    <source>
        <dbReference type="EMBL" id="KAK5702950.1"/>
    </source>
</evidence>
<organism evidence="1 2">
    <name type="scientific">Elasticomyces elasticus</name>
    <dbReference type="NCBI Taxonomy" id="574655"/>
    <lineage>
        <taxon>Eukaryota</taxon>
        <taxon>Fungi</taxon>
        <taxon>Dikarya</taxon>
        <taxon>Ascomycota</taxon>
        <taxon>Pezizomycotina</taxon>
        <taxon>Dothideomycetes</taxon>
        <taxon>Dothideomycetidae</taxon>
        <taxon>Mycosphaerellales</taxon>
        <taxon>Teratosphaeriaceae</taxon>
        <taxon>Elasticomyces</taxon>
    </lineage>
</organism>
<proteinExistence type="predicted"/>
<protein>
    <submittedName>
        <fullName evidence="1">Uncharacterized protein</fullName>
    </submittedName>
</protein>
<sequence>MKDQQPCILVRPNSAKRAITALKDEVKQSEATLAQVAEGDKALKTIQATVEEFDQTSAGEGEPTSALAFISNPAGKAEAGLVLSGKELLRQEMTGQMEELCAKIKDPANFVREAEYREETGKLAARFDKSLNLALAQDTPAEMYEPQEINDELEDKAYEKLEAGNKAMREAIDKSGAEGECREYLITEVLTKIRCKAVQLNMVNDRPYLQRNIDNYVRRVEVILRTGNPVEQRASRSELEAEICAEDAMLDASKACLLSVYGAIAIPNASMMRRLAHSDEYHWAVTGSENKAFEHLGAAFAGQSAGEDDL</sequence>
<name>A0AAN8A3X1_9PEZI</name>